<keyword evidence="3 4" id="KW-0326">Glycosidase</keyword>
<evidence type="ECO:0000259" key="7">
    <source>
        <dbReference type="Pfam" id="PF00150"/>
    </source>
</evidence>
<dbReference type="Pfam" id="PF00150">
    <property type="entry name" value="Cellulase"/>
    <property type="match status" value="1"/>
</dbReference>
<comment type="similarity">
    <text evidence="1 4">Belongs to the glycosyl hydrolase 5 (cellulase A) family.</text>
</comment>
<dbReference type="AlphaFoldDB" id="A0A369JP92"/>
<feature type="region of interest" description="Disordered" evidence="5">
    <location>
        <begin position="497"/>
        <end position="521"/>
    </location>
</feature>
<keyword evidence="2 4" id="KW-0378">Hydrolase</keyword>
<dbReference type="InterPro" id="IPR001547">
    <property type="entry name" value="Glyco_hydro_5"/>
</dbReference>
<accession>A0A369JP92</accession>
<evidence type="ECO:0000256" key="4">
    <source>
        <dbReference type="RuleBase" id="RU361153"/>
    </source>
</evidence>
<gene>
    <name evidence="8" type="primary">exg3_1</name>
    <name evidence="8" type="ORF">Hypma_008688</name>
</gene>
<dbReference type="STRING" id="39966.A0A369JP92"/>
<dbReference type="InParanoid" id="A0A369JP92"/>
<feature type="compositionally biased region" description="Low complexity" evidence="5">
    <location>
        <begin position="31"/>
        <end position="42"/>
    </location>
</feature>
<dbReference type="Proteomes" id="UP000076154">
    <property type="component" value="Unassembled WGS sequence"/>
</dbReference>
<dbReference type="InterPro" id="IPR017853">
    <property type="entry name" value="GH"/>
</dbReference>
<dbReference type="GO" id="GO:0009251">
    <property type="term" value="P:glucan catabolic process"/>
    <property type="evidence" value="ECO:0007669"/>
    <property type="project" value="TreeGrafter"/>
</dbReference>
<name>A0A369JP92_HYPMA</name>
<feature type="domain" description="Glycoside hydrolase family 5" evidence="7">
    <location>
        <begin position="162"/>
        <end position="433"/>
    </location>
</feature>
<sequence length="625" mass="68536">MIFNAASFSALLQALRLTQGSFKPDPTALAPTVTGNNDTNTVTPPPTRPVGAAQSVPSGLNFLEAGDSSAPQPKGCDVEPYDAPPVENQVFAPFDATKANIYRYRQQQSVNLGSWFVQENWMVPSLFKCASGNKLSELDIASGWGSSDSAQSVLERHWDTWIDEKDFEYLASIGINTVRLPIGYWNLGQYYCQGTPFEEVCKVYRNSWSRIVRAINMAANVGIGVLVDLHGAVGSQNGQPHSGISDGATNMFKDPASMDKTINVLMFLMQQLAPVTNIVGIQILNEPKNVPELTDFYTRAITSMRQAPTPMASTFPLYLHNGFDLERFSDYVSQREDFVVQDHHSYFVFTPSDAAEPASDHTHDVQGTIADTLARASDKQRRNIVVDEWSCALTAQSIANEPDKDKARRDFCEGQMDVYTNATAGWSFWSYKKEECEGDPGWCFKAAVNNSLPATFFSYGQAPVTDKWKQQALTASIGNITAPSTSDILARPQANNVNAAASSTRREAPGSSYDSSSHSRHHRFNAVHGHHHRRETYNGEELTDGQRLTVKGYTDGFIAAKAFAMVQNSKLGFVGQYVADSLAQLGPSVVKPGMEQIYRDAFGQGLSDGQGVVMSIINPSPGSWQ</sequence>
<dbReference type="PANTHER" id="PTHR31297:SF43">
    <property type="entry name" value="GLUCAN 1,3-BETA-GLUCOSIDASE 3"/>
    <property type="match status" value="1"/>
</dbReference>
<reference evidence="8" key="1">
    <citation type="submission" date="2018-04" db="EMBL/GenBank/DDBJ databases">
        <title>Whole genome sequencing of Hypsizygus marmoreus.</title>
        <authorList>
            <person name="Choi I.-G."/>
            <person name="Min B."/>
            <person name="Kim J.-G."/>
            <person name="Kim S."/>
            <person name="Oh Y.-L."/>
            <person name="Kong W.-S."/>
            <person name="Park H."/>
            <person name="Jeong J."/>
            <person name="Song E.-S."/>
        </authorList>
    </citation>
    <scope>NUCLEOTIDE SEQUENCE [LARGE SCALE GENOMIC DNA]</scope>
    <source>
        <strain evidence="8">51987-8</strain>
    </source>
</reference>
<feature type="chain" id="PRO_5016795407" evidence="6">
    <location>
        <begin position="21"/>
        <end position="625"/>
    </location>
</feature>
<evidence type="ECO:0000313" key="9">
    <source>
        <dbReference type="Proteomes" id="UP000076154"/>
    </source>
</evidence>
<feature type="signal peptide" evidence="6">
    <location>
        <begin position="1"/>
        <end position="20"/>
    </location>
</feature>
<protein>
    <submittedName>
        <fullName evidence="8">Glucan 1,3-beta-glucosidase 3</fullName>
    </submittedName>
</protein>
<dbReference type="GO" id="GO:0005737">
    <property type="term" value="C:cytoplasm"/>
    <property type="evidence" value="ECO:0007669"/>
    <property type="project" value="UniProtKB-ARBA"/>
</dbReference>
<dbReference type="FunCoup" id="A0A369JP92">
    <property type="interactions" value="17"/>
</dbReference>
<dbReference type="GO" id="GO:0046557">
    <property type="term" value="F:glucan endo-1,6-beta-glucosidase activity"/>
    <property type="evidence" value="ECO:0007669"/>
    <property type="project" value="TreeGrafter"/>
</dbReference>
<dbReference type="InterPro" id="IPR050386">
    <property type="entry name" value="Glycosyl_hydrolase_5"/>
</dbReference>
<dbReference type="Gene3D" id="3.20.20.80">
    <property type="entry name" value="Glycosidases"/>
    <property type="match status" value="1"/>
</dbReference>
<evidence type="ECO:0000256" key="2">
    <source>
        <dbReference type="ARBA" id="ARBA00022801"/>
    </source>
</evidence>
<dbReference type="GO" id="GO:0005576">
    <property type="term" value="C:extracellular region"/>
    <property type="evidence" value="ECO:0007669"/>
    <property type="project" value="TreeGrafter"/>
</dbReference>
<evidence type="ECO:0000256" key="5">
    <source>
        <dbReference type="SAM" id="MobiDB-lite"/>
    </source>
</evidence>
<organism evidence="8 9">
    <name type="scientific">Hypsizygus marmoreus</name>
    <name type="common">White beech mushroom</name>
    <name type="synonym">Agaricus marmoreus</name>
    <dbReference type="NCBI Taxonomy" id="39966"/>
    <lineage>
        <taxon>Eukaryota</taxon>
        <taxon>Fungi</taxon>
        <taxon>Dikarya</taxon>
        <taxon>Basidiomycota</taxon>
        <taxon>Agaricomycotina</taxon>
        <taxon>Agaricomycetes</taxon>
        <taxon>Agaricomycetidae</taxon>
        <taxon>Agaricales</taxon>
        <taxon>Tricholomatineae</taxon>
        <taxon>Lyophyllaceae</taxon>
        <taxon>Hypsizygus</taxon>
    </lineage>
</organism>
<comment type="caution">
    <text evidence="8">The sequence shown here is derived from an EMBL/GenBank/DDBJ whole genome shotgun (WGS) entry which is preliminary data.</text>
</comment>
<dbReference type="FunFam" id="3.20.20.80:FF:000100">
    <property type="entry name" value="Glycoside hydrolase superfamily"/>
    <property type="match status" value="1"/>
</dbReference>
<proteinExistence type="inferred from homology"/>
<evidence type="ECO:0000313" key="8">
    <source>
        <dbReference type="EMBL" id="RDB24049.1"/>
    </source>
</evidence>
<evidence type="ECO:0000256" key="6">
    <source>
        <dbReference type="SAM" id="SignalP"/>
    </source>
</evidence>
<evidence type="ECO:0000256" key="3">
    <source>
        <dbReference type="ARBA" id="ARBA00023295"/>
    </source>
</evidence>
<feature type="region of interest" description="Disordered" evidence="5">
    <location>
        <begin position="26"/>
        <end position="55"/>
    </location>
</feature>
<keyword evidence="9" id="KW-1185">Reference proteome</keyword>
<dbReference type="OrthoDB" id="1887033at2759"/>
<dbReference type="PANTHER" id="PTHR31297">
    <property type="entry name" value="GLUCAN ENDO-1,6-BETA-GLUCOSIDASE B"/>
    <property type="match status" value="1"/>
</dbReference>
<dbReference type="GO" id="GO:0009986">
    <property type="term" value="C:cell surface"/>
    <property type="evidence" value="ECO:0007669"/>
    <property type="project" value="TreeGrafter"/>
</dbReference>
<evidence type="ECO:0000256" key="1">
    <source>
        <dbReference type="ARBA" id="ARBA00005641"/>
    </source>
</evidence>
<dbReference type="SUPFAM" id="SSF51445">
    <property type="entry name" value="(Trans)glycosidases"/>
    <property type="match status" value="1"/>
</dbReference>
<dbReference type="EMBL" id="LUEZ02000045">
    <property type="protein sequence ID" value="RDB24049.1"/>
    <property type="molecule type" value="Genomic_DNA"/>
</dbReference>
<keyword evidence="6" id="KW-0732">Signal</keyword>